<dbReference type="Proteomes" id="UP000095576">
    <property type="component" value="Unassembled WGS sequence"/>
</dbReference>
<comment type="similarity">
    <text evidence="1">Belongs to the bacterial sugar transferase family.</text>
</comment>
<keyword evidence="2" id="KW-0808">Transferase</keyword>
<name>A0A139KZ00_BACT4</name>
<dbReference type="GO" id="GO:0047360">
    <property type="term" value="F:undecaprenyl-phosphate galactose phosphotransferase activity"/>
    <property type="evidence" value="ECO:0007669"/>
    <property type="project" value="UniProtKB-EC"/>
</dbReference>
<dbReference type="PATRIC" id="fig|818.29.peg.685"/>
<evidence type="ECO:0000313" key="3">
    <source>
        <dbReference type="Proteomes" id="UP000095576"/>
    </source>
</evidence>
<dbReference type="Pfam" id="PF02397">
    <property type="entry name" value="Bac_transf"/>
    <property type="match status" value="1"/>
</dbReference>
<reference evidence="2 3" key="1">
    <citation type="submission" date="2015-09" db="EMBL/GenBank/DDBJ databases">
        <authorList>
            <consortium name="Pathogen Informatics"/>
        </authorList>
    </citation>
    <scope>NUCLEOTIDE SEQUENCE [LARGE SCALE GENOMIC DNA]</scope>
    <source>
        <strain evidence="2 3">2789STDY5834899</strain>
    </source>
</reference>
<dbReference type="InterPro" id="IPR003362">
    <property type="entry name" value="Bact_transf"/>
</dbReference>
<dbReference type="EC" id="2.7.8.6" evidence="2"/>
<dbReference type="PANTHER" id="PTHR30576">
    <property type="entry name" value="COLANIC BIOSYNTHESIS UDP-GLUCOSE LIPID CARRIER TRANSFERASE"/>
    <property type="match status" value="1"/>
</dbReference>
<organism evidence="2 3">
    <name type="scientific">Bacteroides thetaiotaomicron</name>
    <dbReference type="NCBI Taxonomy" id="818"/>
    <lineage>
        <taxon>Bacteria</taxon>
        <taxon>Pseudomonadati</taxon>
        <taxon>Bacteroidota</taxon>
        <taxon>Bacteroidia</taxon>
        <taxon>Bacteroidales</taxon>
        <taxon>Bacteroidaceae</taxon>
        <taxon>Bacteroides</taxon>
    </lineage>
</organism>
<dbReference type="AlphaFoldDB" id="A0A139KZ00"/>
<evidence type="ECO:0000313" key="2">
    <source>
        <dbReference type="EMBL" id="CUO77999.1"/>
    </source>
</evidence>
<gene>
    <name evidence="2" type="primary">wcaJ_1</name>
    <name evidence="2" type="ORF">ERS852511_00038</name>
</gene>
<evidence type="ECO:0000256" key="1">
    <source>
        <dbReference type="ARBA" id="ARBA00006464"/>
    </source>
</evidence>
<protein>
    <submittedName>
        <fullName evidence="2">UDP-phosphate galactose phosphotransferase</fullName>
        <ecNumber evidence="2">2.7.8.6</ecNumber>
    </submittedName>
</protein>
<proteinExistence type="inferred from homology"/>
<accession>A0A139KZ00</accession>
<dbReference type="PANTHER" id="PTHR30576:SF0">
    <property type="entry name" value="UNDECAPRENYL-PHOSPHATE N-ACETYLGALACTOSAMINYL 1-PHOSPHATE TRANSFERASE-RELATED"/>
    <property type="match status" value="1"/>
</dbReference>
<dbReference type="RefSeq" id="WP_048696376.1">
    <property type="nucleotide sequence ID" value="NZ_CZAP01000001.1"/>
</dbReference>
<dbReference type="EMBL" id="CZAP01000001">
    <property type="protein sequence ID" value="CUO77999.1"/>
    <property type="molecule type" value="Genomic_DNA"/>
</dbReference>
<sequence>MYVHFFKRVIDFLVALCALPFFCVIYIVLAPFYFFMDRGPMFYSGKRLGQYGKPFPMHKFRSMKVNAPDIRLKDGSTYNGDDDPRVTKLGRFIRKTSLDEIPQILNVLKGDMSLIGPRPDPLDWLDKYKEEEKVFLNVHPGITGYNQAYYRNSSDAQEKIDNDVYYAKNISFALDVKIILKTIKTVLFRENVNVTRE</sequence>